<evidence type="ECO:0008006" key="4">
    <source>
        <dbReference type="Google" id="ProtNLM"/>
    </source>
</evidence>
<dbReference type="Pfam" id="PF13822">
    <property type="entry name" value="ACC_epsilon"/>
    <property type="match status" value="1"/>
</dbReference>
<gene>
    <name evidence="2" type="ORF">DJ64_09770</name>
</gene>
<sequence length="71" mass="7314">MTIKVVRGNPTPEELAAALAVVRARAAAAAALPSGAPPTVPDAWSDPSRIAARRVPQPGPASWSRTYWPGG</sequence>
<dbReference type="GeneID" id="97449641"/>
<feature type="region of interest" description="Disordered" evidence="1">
    <location>
        <begin position="52"/>
        <end position="71"/>
    </location>
</feature>
<reference evidence="2 3" key="1">
    <citation type="submission" date="2014-04" db="EMBL/GenBank/DDBJ databases">
        <title>Draft genome sequence of the novel Streptomyces griseorubens JSD-1 playing a role in carbon and nitrogen cycle.</title>
        <authorList>
            <consortium name="Shanghai Jiao Tong University"/>
            <person name="Feng H."/>
            <person name="Sun Y."/>
            <person name="Zhi Y."/>
            <person name="Mao L."/>
            <person name="Luo Y."/>
            <person name="Wei X."/>
            <person name="Zhou P."/>
        </authorList>
    </citation>
    <scope>NUCLEOTIDE SEQUENCE [LARGE SCALE GENOMIC DNA]</scope>
    <source>
        <strain evidence="2 3">JSD-1</strain>
    </source>
</reference>
<dbReference type="EMBL" id="JJMG01000155">
    <property type="protein sequence ID" value="KEG40378.1"/>
    <property type="molecule type" value="Genomic_DNA"/>
</dbReference>
<dbReference type="RefSeq" id="WP_033272275.1">
    <property type="nucleotide sequence ID" value="NZ_KL503830.1"/>
</dbReference>
<evidence type="ECO:0000313" key="2">
    <source>
        <dbReference type="EMBL" id="KEG40378.1"/>
    </source>
</evidence>
<name>A0ABR4SZ60_9ACTN</name>
<protein>
    <recommendedName>
        <fullName evidence="4">Acyl-CoA carboxylase subunit epsilon</fullName>
    </recommendedName>
</protein>
<keyword evidence="3" id="KW-1185">Reference proteome</keyword>
<proteinExistence type="predicted"/>
<evidence type="ECO:0000313" key="3">
    <source>
        <dbReference type="Proteomes" id="UP000027632"/>
    </source>
</evidence>
<accession>A0ABR4SZ60</accession>
<dbReference type="InterPro" id="IPR032716">
    <property type="entry name" value="ACC_epsilon"/>
</dbReference>
<comment type="caution">
    <text evidence="2">The sequence shown here is derived from an EMBL/GenBank/DDBJ whole genome shotgun (WGS) entry which is preliminary data.</text>
</comment>
<dbReference type="Proteomes" id="UP000027632">
    <property type="component" value="Unassembled WGS sequence"/>
</dbReference>
<organism evidence="2 3">
    <name type="scientific">Streptomyces griseorubens</name>
    <dbReference type="NCBI Taxonomy" id="66897"/>
    <lineage>
        <taxon>Bacteria</taxon>
        <taxon>Bacillati</taxon>
        <taxon>Actinomycetota</taxon>
        <taxon>Actinomycetes</taxon>
        <taxon>Kitasatosporales</taxon>
        <taxon>Streptomycetaceae</taxon>
        <taxon>Streptomyces</taxon>
        <taxon>Streptomyces althioticus group</taxon>
    </lineage>
</organism>
<evidence type="ECO:0000256" key="1">
    <source>
        <dbReference type="SAM" id="MobiDB-lite"/>
    </source>
</evidence>